<keyword evidence="1" id="KW-1133">Transmembrane helix</keyword>
<feature type="transmembrane region" description="Helical" evidence="1">
    <location>
        <begin position="24"/>
        <end position="43"/>
    </location>
</feature>
<evidence type="ECO:0000313" key="2">
    <source>
        <dbReference type="EMBL" id="MBF6226900.1"/>
    </source>
</evidence>
<accession>A0ABS0C955</accession>
<dbReference type="EMBL" id="JADLRE010000012">
    <property type="protein sequence ID" value="MBF6226900.1"/>
    <property type="molecule type" value="Genomic_DNA"/>
</dbReference>
<dbReference type="RefSeq" id="WP_195033941.1">
    <property type="nucleotide sequence ID" value="NZ_JADLRE010000012.1"/>
</dbReference>
<dbReference type="Proteomes" id="UP000807309">
    <property type="component" value="Unassembled WGS sequence"/>
</dbReference>
<sequence>MTNRTSPVSFASATARANARDRRVGLAAALWLAVLVAVVGTVGHRR</sequence>
<keyword evidence="3" id="KW-1185">Reference proteome</keyword>
<keyword evidence="1" id="KW-0472">Membrane</keyword>
<comment type="caution">
    <text evidence="2">The sequence shown here is derived from an EMBL/GenBank/DDBJ whole genome shotgun (WGS) entry which is preliminary data.</text>
</comment>
<reference evidence="2 3" key="1">
    <citation type="submission" date="2020-10" db="EMBL/GenBank/DDBJ databases">
        <title>Identification of Nocardia species via Next-generation sequencing and recognition of intraspecies genetic diversity.</title>
        <authorList>
            <person name="Li P."/>
            <person name="Li P."/>
            <person name="Lu B."/>
        </authorList>
    </citation>
    <scope>NUCLEOTIDE SEQUENCE [LARGE SCALE GENOMIC DNA]</scope>
    <source>
        <strain evidence="2 3">N-11</strain>
    </source>
</reference>
<keyword evidence="1" id="KW-0812">Transmembrane</keyword>
<organism evidence="2 3">
    <name type="scientific">Nocardia abscessus</name>
    <dbReference type="NCBI Taxonomy" id="120957"/>
    <lineage>
        <taxon>Bacteria</taxon>
        <taxon>Bacillati</taxon>
        <taxon>Actinomycetota</taxon>
        <taxon>Actinomycetes</taxon>
        <taxon>Mycobacteriales</taxon>
        <taxon>Nocardiaceae</taxon>
        <taxon>Nocardia</taxon>
    </lineage>
</organism>
<gene>
    <name evidence="2" type="ORF">IU470_17535</name>
</gene>
<evidence type="ECO:0000256" key="1">
    <source>
        <dbReference type="SAM" id="Phobius"/>
    </source>
</evidence>
<protein>
    <submittedName>
        <fullName evidence="2">Uncharacterized protein</fullName>
    </submittedName>
</protein>
<name>A0ABS0C955_9NOCA</name>
<proteinExistence type="predicted"/>
<evidence type="ECO:0000313" key="3">
    <source>
        <dbReference type="Proteomes" id="UP000807309"/>
    </source>
</evidence>